<dbReference type="GO" id="GO:0034599">
    <property type="term" value="P:cellular response to oxidative stress"/>
    <property type="evidence" value="ECO:0007669"/>
    <property type="project" value="TreeGrafter"/>
</dbReference>
<evidence type="ECO:0000313" key="2">
    <source>
        <dbReference type="EMBL" id="KAF9077188.1"/>
    </source>
</evidence>
<dbReference type="Gene3D" id="3.40.30.10">
    <property type="entry name" value="Glutaredoxin"/>
    <property type="match status" value="1"/>
</dbReference>
<dbReference type="Pfam" id="PF00462">
    <property type="entry name" value="Glutaredoxin"/>
    <property type="match status" value="1"/>
</dbReference>
<gene>
    <name evidence="2" type="ORF">BDP27DRAFT_1311967</name>
</gene>
<sequence>MAVKEIVEDKIANNTVAIFSKSWSKNFPDVATTIIELDEREDGPEIQAYLAKKTGQSTVPNIFVNEKHVGGNDDAQAAHKKGELRKLVAA</sequence>
<name>A0A9P5Q9K3_9AGAR</name>
<organism evidence="2 3">
    <name type="scientific">Rhodocollybia butyracea</name>
    <dbReference type="NCBI Taxonomy" id="206335"/>
    <lineage>
        <taxon>Eukaryota</taxon>
        <taxon>Fungi</taxon>
        <taxon>Dikarya</taxon>
        <taxon>Basidiomycota</taxon>
        <taxon>Agaricomycotina</taxon>
        <taxon>Agaricomycetes</taxon>
        <taxon>Agaricomycetidae</taxon>
        <taxon>Agaricales</taxon>
        <taxon>Marasmiineae</taxon>
        <taxon>Omphalotaceae</taxon>
        <taxon>Rhodocollybia</taxon>
    </lineage>
</organism>
<evidence type="ECO:0000259" key="1">
    <source>
        <dbReference type="Pfam" id="PF00462"/>
    </source>
</evidence>
<dbReference type="OrthoDB" id="418495at2759"/>
<dbReference type="Proteomes" id="UP000772434">
    <property type="component" value="Unassembled WGS sequence"/>
</dbReference>
<keyword evidence="3" id="KW-1185">Reference proteome</keyword>
<proteinExistence type="predicted"/>
<comment type="caution">
    <text evidence="2">The sequence shown here is derived from an EMBL/GenBank/DDBJ whole genome shotgun (WGS) entry which is preliminary data.</text>
</comment>
<dbReference type="InterPro" id="IPR036249">
    <property type="entry name" value="Thioredoxin-like_sf"/>
</dbReference>
<dbReference type="PROSITE" id="PS51354">
    <property type="entry name" value="GLUTAREDOXIN_2"/>
    <property type="match status" value="1"/>
</dbReference>
<dbReference type="InterPro" id="IPR002109">
    <property type="entry name" value="Glutaredoxin"/>
</dbReference>
<feature type="domain" description="Glutaredoxin" evidence="1">
    <location>
        <begin position="30"/>
        <end position="69"/>
    </location>
</feature>
<evidence type="ECO:0000313" key="3">
    <source>
        <dbReference type="Proteomes" id="UP000772434"/>
    </source>
</evidence>
<dbReference type="CDD" id="cd03419">
    <property type="entry name" value="GRX_GRXh_1_2_like"/>
    <property type="match status" value="1"/>
</dbReference>
<accession>A0A9P5Q9K3</accession>
<dbReference type="PANTHER" id="PTHR45694:SF18">
    <property type="entry name" value="GLUTAREDOXIN-1-RELATED"/>
    <property type="match status" value="1"/>
</dbReference>
<dbReference type="SUPFAM" id="SSF52833">
    <property type="entry name" value="Thioredoxin-like"/>
    <property type="match status" value="1"/>
</dbReference>
<dbReference type="PANTHER" id="PTHR45694">
    <property type="entry name" value="GLUTAREDOXIN 2"/>
    <property type="match status" value="1"/>
</dbReference>
<dbReference type="InterPro" id="IPR014025">
    <property type="entry name" value="Glutaredoxin_subgr"/>
</dbReference>
<dbReference type="EMBL" id="JADNRY010000004">
    <property type="protein sequence ID" value="KAF9077188.1"/>
    <property type="molecule type" value="Genomic_DNA"/>
</dbReference>
<dbReference type="GO" id="GO:0005737">
    <property type="term" value="C:cytoplasm"/>
    <property type="evidence" value="ECO:0007669"/>
    <property type="project" value="TreeGrafter"/>
</dbReference>
<dbReference type="AlphaFoldDB" id="A0A9P5Q9K3"/>
<dbReference type="GO" id="GO:0015038">
    <property type="term" value="F:glutathione disulfide oxidoreductase activity"/>
    <property type="evidence" value="ECO:0007669"/>
    <property type="project" value="TreeGrafter"/>
</dbReference>
<protein>
    <submittedName>
        <fullName evidence="2">Glutaredoxin</fullName>
    </submittedName>
</protein>
<dbReference type="PRINTS" id="PR00160">
    <property type="entry name" value="GLUTAREDOXIN"/>
</dbReference>
<reference evidence="2" key="1">
    <citation type="submission" date="2020-11" db="EMBL/GenBank/DDBJ databases">
        <authorList>
            <consortium name="DOE Joint Genome Institute"/>
            <person name="Ahrendt S."/>
            <person name="Riley R."/>
            <person name="Andreopoulos W."/>
            <person name="Labutti K."/>
            <person name="Pangilinan J."/>
            <person name="Ruiz-Duenas F.J."/>
            <person name="Barrasa J.M."/>
            <person name="Sanchez-Garcia M."/>
            <person name="Camarero S."/>
            <person name="Miyauchi S."/>
            <person name="Serrano A."/>
            <person name="Linde D."/>
            <person name="Babiker R."/>
            <person name="Drula E."/>
            <person name="Ayuso-Fernandez I."/>
            <person name="Pacheco R."/>
            <person name="Padilla G."/>
            <person name="Ferreira P."/>
            <person name="Barriuso J."/>
            <person name="Kellner H."/>
            <person name="Castanera R."/>
            <person name="Alfaro M."/>
            <person name="Ramirez L."/>
            <person name="Pisabarro A.G."/>
            <person name="Kuo A."/>
            <person name="Tritt A."/>
            <person name="Lipzen A."/>
            <person name="He G."/>
            <person name="Yan M."/>
            <person name="Ng V."/>
            <person name="Cullen D."/>
            <person name="Martin F."/>
            <person name="Rosso M.-N."/>
            <person name="Henrissat B."/>
            <person name="Hibbett D."/>
            <person name="Martinez A.T."/>
            <person name="Grigoriev I.V."/>
        </authorList>
    </citation>
    <scope>NUCLEOTIDE SEQUENCE</scope>
    <source>
        <strain evidence="2">AH 40177</strain>
    </source>
</reference>